<evidence type="ECO:0000256" key="10">
    <source>
        <dbReference type="ARBA" id="ARBA00022989"/>
    </source>
</evidence>
<sequence length="1052" mass="113448">MIPISLYVSAEMVRVVQAKLMEWDVEMYYPVTDTPMKARTSNLNEELGQVHYVFSDKTGTLTCNTMEFLKCSAGGVSYGHAVTEAAIGAAMREGRTLMPPPDTEKFSEDGLFYFDDPTIHENLRNGHPTAPVLDEFLRMLALCHTVIPETAQPSDGDEASGSEAVTPGRTSSSDGTGPSVADTTKYMASSPDEGALVEAARGLGYKFASRSASEVVIEVFGKPAVYTLLHVLEFNSTRKRMSVIVRTPDGNIKLYCKGADSVIYERLAGGQKELMDVTSQHLEEFARDGLRTLVLAVRDIPESEYTPWAAEFVKASATIINRKEKVEEVQSKIECELVLLGATAIEDKLQDGVADTIQNLLHGGIKVWVLTGDKQETAINIGYSCALLYEGMSLVILDADTEDAVASALDDAIAKYSDYEGDVGLVIDGATLEHALAASNAPRFLQLGNLCKSVICCRVSPLQKALVVGLVKDSEPVVTLAIGDGANDVSMIQAAHIGIGISGNEGMQAVMASDYAIAQFKYLKRLLLIHGRWNYQRISKLILYSFYKNMTFVMPQFWFALSSAFSGQTLYHSNYIPLFNVLFAGLPIIILASIDQDVSHESSLEFPELYFDGQNKKEFNVKLFVLWIANAIFHSAVIFFGVRGVYSGTTAAADGQHSGVFLLGSVVFTCVVLVVTGKLALEIRNWTWYNLAAVVVSLANWFVLLIFGSLVPSLFPEMYWVAFELFADPRFWLTCLVVPVTALVPDLTYAFLSRQLAPRRVHIIQEMQKSKIKAHKKLLDRMEEKNKSALAVAADPNNTLASGSASFSKGFAFSQDTGQSFAMALMPVRHVAHWRNMARKSSTRKGLLLNQGGRPVVSARSGNAGGKSPKAKAGRGANASLSGGRSGGDGKSKSTSTANMASLESSRSAVSGSDDGRSRRLSSTNTGGGGSRAAAGGRIFRAGSPRMTESADTKDRLRTTWLVVADNVLVVNSLVVANNLAVADNEASADNLVVTDNEASADNLVVADNEASADNLPADNETSADNLVVADNEASADNLPADKSTGLSKEQS</sequence>
<feature type="binding site" evidence="14">
    <location>
        <position position="257"/>
    </location>
    <ligand>
        <name>ATP</name>
        <dbReference type="ChEBI" id="CHEBI:30616"/>
    </ligand>
</feature>
<dbReference type="PRINTS" id="PR00119">
    <property type="entry name" value="CATATPASE"/>
</dbReference>
<accession>A0A0L0DSL9</accession>
<feature type="transmembrane region" description="Helical" evidence="16">
    <location>
        <begin position="731"/>
        <end position="752"/>
    </location>
</feature>
<evidence type="ECO:0000256" key="9">
    <source>
        <dbReference type="ARBA" id="ARBA00022967"/>
    </source>
</evidence>
<feature type="binding site" evidence="14">
    <location>
        <position position="373"/>
    </location>
    <ligand>
        <name>ATP</name>
        <dbReference type="ChEBI" id="CHEBI:30616"/>
    </ligand>
</feature>
<feature type="binding site" evidence="14">
    <location>
        <position position="57"/>
    </location>
    <ligand>
        <name>ATP</name>
        <dbReference type="ChEBI" id="CHEBI:30616"/>
    </ligand>
</feature>
<dbReference type="InterPro" id="IPR032630">
    <property type="entry name" value="P_typ_ATPase_c"/>
</dbReference>
<feature type="transmembrane region" description="Helical" evidence="16">
    <location>
        <begin position="573"/>
        <end position="594"/>
    </location>
</feature>
<dbReference type="RefSeq" id="XP_013753604.1">
    <property type="nucleotide sequence ID" value="XM_013898150.1"/>
</dbReference>
<dbReference type="Pfam" id="PF13246">
    <property type="entry name" value="Cation_ATPase"/>
    <property type="match status" value="1"/>
</dbReference>
<feature type="binding site" evidence="14">
    <location>
        <position position="56"/>
    </location>
    <ligand>
        <name>ATP</name>
        <dbReference type="ChEBI" id="CHEBI:30616"/>
    </ligand>
</feature>
<evidence type="ECO:0000256" key="17">
    <source>
        <dbReference type="SAM" id="Coils"/>
    </source>
</evidence>
<keyword evidence="5 15" id="KW-0479">Metal-binding</keyword>
<dbReference type="InterPro" id="IPR023299">
    <property type="entry name" value="ATPase_P-typ_cyto_dom_N"/>
</dbReference>
<feature type="binding site" evidence="15">
    <location>
        <position position="488"/>
    </location>
    <ligand>
        <name>Mg(2+)</name>
        <dbReference type="ChEBI" id="CHEBI:18420"/>
    </ligand>
</feature>
<evidence type="ECO:0000259" key="19">
    <source>
        <dbReference type="Pfam" id="PF16212"/>
    </source>
</evidence>
<feature type="binding site" evidence="14">
    <location>
        <position position="458"/>
    </location>
    <ligand>
        <name>ATP</name>
        <dbReference type="ChEBI" id="CHEBI:30616"/>
    </ligand>
</feature>
<evidence type="ECO:0000256" key="16">
    <source>
        <dbReference type="RuleBase" id="RU362033"/>
    </source>
</evidence>
<dbReference type="Proteomes" id="UP000054408">
    <property type="component" value="Unassembled WGS sequence"/>
</dbReference>
<dbReference type="OMA" id="CHTVICE"/>
<dbReference type="FunFam" id="3.40.50.1000:FF:000014">
    <property type="entry name" value="Phospholipid-transporting ATPase"/>
    <property type="match status" value="1"/>
</dbReference>
<feature type="region of interest" description="Disordered" evidence="18">
    <location>
        <begin position="1012"/>
        <end position="1052"/>
    </location>
</feature>
<evidence type="ECO:0000256" key="8">
    <source>
        <dbReference type="ARBA" id="ARBA00022842"/>
    </source>
</evidence>
<evidence type="ECO:0000256" key="18">
    <source>
        <dbReference type="SAM" id="MobiDB-lite"/>
    </source>
</evidence>
<feature type="region of interest" description="Disordered" evidence="18">
    <location>
        <begin position="150"/>
        <end position="186"/>
    </location>
</feature>
<dbReference type="InterPro" id="IPR036412">
    <property type="entry name" value="HAD-like_sf"/>
</dbReference>
<feature type="binding site" evidence="14">
    <location>
        <position position="488"/>
    </location>
    <ligand>
        <name>ATP</name>
        <dbReference type="ChEBI" id="CHEBI:30616"/>
    </ligand>
</feature>
<feature type="transmembrane region" description="Helical" evidence="16">
    <location>
        <begin position="624"/>
        <end position="646"/>
    </location>
</feature>
<dbReference type="SFLD" id="SFLDG00002">
    <property type="entry name" value="C1.7:_P-type_atpase_like"/>
    <property type="match status" value="1"/>
</dbReference>
<dbReference type="SFLD" id="SFLDS00003">
    <property type="entry name" value="Haloacid_Dehalogenase"/>
    <property type="match status" value="1"/>
</dbReference>
<evidence type="ECO:0000256" key="5">
    <source>
        <dbReference type="ARBA" id="ARBA00022723"/>
    </source>
</evidence>
<dbReference type="EMBL" id="GL349490">
    <property type="protein sequence ID" value="KNC54448.1"/>
    <property type="molecule type" value="Genomic_DNA"/>
</dbReference>
<feature type="region of interest" description="Disordered" evidence="18">
    <location>
        <begin position="841"/>
        <end position="938"/>
    </location>
</feature>
<comment type="similarity">
    <text evidence="2 16">Belongs to the cation transport ATPase (P-type) (TC 3.A.3) family. Type IV subfamily.</text>
</comment>
<dbReference type="Gene3D" id="3.40.50.1000">
    <property type="entry name" value="HAD superfamily/HAD-like"/>
    <property type="match status" value="1"/>
</dbReference>
<feature type="transmembrane region" description="Helical" evidence="16">
    <location>
        <begin position="688"/>
        <end position="711"/>
    </location>
</feature>
<evidence type="ECO:0000256" key="13">
    <source>
        <dbReference type="PIRSR" id="PIRSR606539-1"/>
    </source>
</evidence>
<feature type="binding site" evidence="14">
    <location>
        <position position="487"/>
    </location>
    <ligand>
        <name>ATP</name>
        <dbReference type="ChEBI" id="CHEBI:30616"/>
    </ligand>
</feature>
<organism evidence="20 21">
    <name type="scientific">Thecamonas trahens ATCC 50062</name>
    <dbReference type="NCBI Taxonomy" id="461836"/>
    <lineage>
        <taxon>Eukaryota</taxon>
        <taxon>Apusozoa</taxon>
        <taxon>Apusomonadida</taxon>
        <taxon>Apusomonadidae</taxon>
        <taxon>Thecamonas</taxon>
    </lineage>
</organism>
<evidence type="ECO:0000256" key="6">
    <source>
        <dbReference type="ARBA" id="ARBA00022741"/>
    </source>
</evidence>
<evidence type="ECO:0000256" key="4">
    <source>
        <dbReference type="ARBA" id="ARBA00022692"/>
    </source>
</evidence>
<feature type="active site" description="4-aspartylphosphate intermediate" evidence="13">
    <location>
        <position position="56"/>
    </location>
</feature>
<comment type="catalytic activity">
    <reaction evidence="12 16">
        <text>ATP + H2O + phospholipidSide 1 = ADP + phosphate + phospholipidSide 2.</text>
        <dbReference type="EC" id="7.6.2.1"/>
    </reaction>
</comment>
<dbReference type="SUPFAM" id="SSF81665">
    <property type="entry name" value="Calcium ATPase, transmembrane domain M"/>
    <property type="match status" value="1"/>
</dbReference>
<evidence type="ECO:0000256" key="12">
    <source>
        <dbReference type="ARBA" id="ARBA00034036"/>
    </source>
</evidence>
<dbReference type="AlphaFoldDB" id="A0A0L0DSL9"/>
<keyword evidence="8 15" id="KW-0460">Magnesium</keyword>
<dbReference type="InterPro" id="IPR018303">
    <property type="entry name" value="ATPase_P-typ_P_site"/>
</dbReference>
<dbReference type="SFLD" id="SFLDF00027">
    <property type="entry name" value="p-type_atpase"/>
    <property type="match status" value="1"/>
</dbReference>
<gene>
    <name evidence="20" type="ORF">AMSG_10443</name>
</gene>
<keyword evidence="10 16" id="KW-1133">Transmembrane helix</keyword>
<keyword evidence="21" id="KW-1185">Reference proteome</keyword>
<dbReference type="Pfam" id="PF16212">
    <property type="entry name" value="PhoLip_ATPase_C"/>
    <property type="match status" value="1"/>
</dbReference>
<dbReference type="SUPFAM" id="SSF56784">
    <property type="entry name" value="HAD-like"/>
    <property type="match status" value="1"/>
</dbReference>
<reference evidence="20 21" key="1">
    <citation type="submission" date="2010-05" db="EMBL/GenBank/DDBJ databases">
        <title>The Genome Sequence of Thecamonas trahens ATCC 50062.</title>
        <authorList>
            <consortium name="The Broad Institute Genome Sequencing Platform"/>
            <person name="Russ C."/>
            <person name="Cuomo C."/>
            <person name="Shea T."/>
            <person name="Young S.K."/>
            <person name="Zeng Q."/>
            <person name="Koehrsen M."/>
            <person name="Haas B."/>
            <person name="Borodovsky M."/>
            <person name="Guigo R."/>
            <person name="Alvarado L."/>
            <person name="Berlin A."/>
            <person name="Bochicchio J."/>
            <person name="Borenstein D."/>
            <person name="Chapman S."/>
            <person name="Chen Z."/>
            <person name="Freedman E."/>
            <person name="Gellesch M."/>
            <person name="Goldberg J."/>
            <person name="Griggs A."/>
            <person name="Gujja S."/>
            <person name="Heilman E."/>
            <person name="Heiman D."/>
            <person name="Hepburn T."/>
            <person name="Howarth C."/>
            <person name="Jen D."/>
            <person name="Larson L."/>
            <person name="Mehta T."/>
            <person name="Park D."/>
            <person name="Pearson M."/>
            <person name="Roberts A."/>
            <person name="Saif S."/>
            <person name="Shenoy N."/>
            <person name="Sisk P."/>
            <person name="Stolte C."/>
            <person name="Sykes S."/>
            <person name="Thomson T."/>
            <person name="Walk T."/>
            <person name="White J."/>
            <person name="Yandava C."/>
            <person name="Burger G."/>
            <person name="Gray M.W."/>
            <person name="Holland P.W.H."/>
            <person name="King N."/>
            <person name="Lang F.B.F."/>
            <person name="Roger A.J."/>
            <person name="Ruiz-Trillo I."/>
            <person name="Lander E."/>
            <person name="Nusbaum C."/>
        </authorList>
    </citation>
    <scope>NUCLEOTIDE SEQUENCE [LARGE SCALE GENOMIC DNA]</scope>
    <source>
        <strain evidence="20 21">ATCC 50062</strain>
    </source>
</reference>
<feature type="binding site" evidence="14">
    <location>
        <position position="58"/>
    </location>
    <ligand>
        <name>ATP</name>
        <dbReference type="ChEBI" id="CHEBI:30616"/>
    </ligand>
</feature>
<dbReference type="GO" id="GO:0000287">
    <property type="term" value="F:magnesium ion binding"/>
    <property type="evidence" value="ECO:0007669"/>
    <property type="project" value="UniProtKB-UniRule"/>
</dbReference>
<evidence type="ECO:0000313" key="21">
    <source>
        <dbReference type="Proteomes" id="UP000054408"/>
    </source>
</evidence>
<keyword evidence="6 14" id="KW-0547">Nucleotide-binding</keyword>
<keyword evidence="4 16" id="KW-0812">Transmembrane</keyword>
<keyword evidence="11 16" id="KW-0472">Membrane</keyword>
<dbReference type="InterPro" id="IPR001757">
    <property type="entry name" value="P_typ_ATPase"/>
</dbReference>
<comment type="cofactor">
    <cofactor evidence="15">
        <name>Mg(2+)</name>
        <dbReference type="ChEBI" id="CHEBI:18420"/>
    </cofactor>
</comment>
<dbReference type="GO" id="GO:0016887">
    <property type="term" value="F:ATP hydrolysis activity"/>
    <property type="evidence" value="ECO:0007669"/>
    <property type="project" value="InterPro"/>
</dbReference>
<keyword evidence="17" id="KW-0175">Coiled coil</keyword>
<dbReference type="InterPro" id="IPR023214">
    <property type="entry name" value="HAD_sf"/>
</dbReference>
<dbReference type="InterPro" id="IPR023298">
    <property type="entry name" value="ATPase_P-typ_TM_dom_sf"/>
</dbReference>
<name>A0A0L0DSL9_THETB</name>
<evidence type="ECO:0000256" key="14">
    <source>
        <dbReference type="PIRSR" id="PIRSR606539-2"/>
    </source>
</evidence>
<dbReference type="InterPro" id="IPR006539">
    <property type="entry name" value="P-type_ATPase_IV"/>
</dbReference>
<dbReference type="Gene3D" id="3.40.1110.10">
    <property type="entry name" value="Calcium-transporting ATPase, cytoplasmic domain N"/>
    <property type="match status" value="1"/>
</dbReference>
<keyword evidence="3" id="KW-0597">Phosphoprotein</keyword>
<dbReference type="OrthoDB" id="377733at2759"/>
<feature type="binding site" evidence="14">
    <location>
        <position position="372"/>
    </location>
    <ligand>
        <name>ATP</name>
        <dbReference type="ChEBI" id="CHEBI:30616"/>
    </ligand>
</feature>
<feature type="transmembrane region" description="Helical" evidence="16">
    <location>
        <begin position="658"/>
        <end position="681"/>
    </location>
</feature>
<proteinExistence type="inferred from homology"/>
<evidence type="ECO:0000256" key="15">
    <source>
        <dbReference type="PIRSR" id="PIRSR606539-3"/>
    </source>
</evidence>
<feature type="binding site" evidence="14">
    <location>
        <position position="291"/>
    </location>
    <ligand>
        <name>ATP</name>
        <dbReference type="ChEBI" id="CHEBI:30616"/>
    </ligand>
</feature>
<feature type="domain" description="P-type ATPase C-terminal" evidence="19">
    <location>
        <begin position="510"/>
        <end position="758"/>
    </location>
</feature>
<feature type="binding site" evidence="14">
    <location>
        <position position="193"/>
    </location>
    <ligand>
        <name>ATP</name>
        <dbReference type="ChEBI" id="CHEBI:30616"/>
    </ligand>
</feature>
<dbReference type="NCBIfam" id="TIGR01652">
    <property type="entry name" value="ATPase-Plipid"/>
    <property type="match status" value="1"/>
</dbReference>
<dbReference type="STRING" id="461836.A0A0L0DSL9"/>
<evidence type="ECO:0000256" key="11">
    <source>
        <dbReference type="ARBA" id="ARBA00023136"/>
    </source>
</evidence>
<dbReference type="PANTHER" id="PTHR24092">
    <property type="entry name" value="PROBABLE PHOSPHOLIPID-TRANSPORTING ATPASE"/>
    <property type="match status" value="1"/>
</dbReference>
<dbReference type="FunFam" id="3.40.1110.10:FF:000087">
    <property type="entry name" value="Phospholipid-transporting ATPase"/>
    <property type="match status" value="1"/>
</dbReference>
<dbReference type="GeneID" id="25568662"/>
<keyword evidence="9 16" id="KW-1278">Translocase</keyword>
<dbReference type="GO" id="GO:0045332">
    <property type="term" value="P:phospholipid translocation"/>
    <property type="evidence" value="ECO:0007669"/>
    <property type="project" value="TreeGrafter"/>
</dbReference>
<dbReference type="SUPFAM" id="SSF81660">
    <property type="entry name" value="Metal cation-transporting ATPase, ATP-binding domain N"/>
    <property type="match status" value="1"/>
</dbReference>
<feature type="binding site" evidence="15">
    <location>
        <position position="58"/>
    </location>
    <ligand>
        <name>Mg(2+)</name>
        <dbReference type="ChEBI" id="CHEBI:18420"/>
    </ligand>
</feature>
<dbReference type="eggNOG" id="KOG0206">
    <property type="taxonomic scope" value="Eukaryota"/>
</dbReference>
<feature type="binding site" evidence="14">
    <location>
        <position position="464"/>
    </location>
    <ligand>
        <name>ATP</name>
        <dbReference type="ChEBI" id="CHEBI:30616"/>
    </ligand>
</feature>
<dbReference type="InterPro" id="IPR044492">
    <property type="entry name" value="P_typ_ATPase_HD_dom"/>
</dbReference>
<feature type="binding site" evidence="14">
    <location>
        <position position="234"/>
    </location>
    <ligand>
        <name>ATP</name>
        <dbReference type="ChEBI" id="CHEBI:30616"/>
    </ligand>
</feature>
<feature type="coiled-coil region" evidence="17">
    <location>
        <begin position="765"/>
        <end position="792"/>
    </location>
</feature>
<dbReference type="GO" id="GO:0005524">
    <property type="term" value="F:ATP binding"/>
    <property type="evidence" value="ECO:0007669"/>
    <property type="project" value="UniProtKB-UniRule"/>
</dbReference>
<evidence type="ECO:0000313" key="20">
    <source>
        <dbReference type="EMBL" id="KNC54448.1"/>
    </source>
</evidence>
<comment type="caution">
    <text evidence="16">Lacks conserved residue(s) required for the propagation of feature annotation.</text>
</comment>
<protein>
    <recommendedName>
        <fullName evidence="16">Phospholipid-transporting ATPase</fullName>
        <ecNumber evidence="16">7.6.2.1</ecNumber>
    </recommendedName>
</protein>
<keyword evidence="7 14" id="KW-0067">ATP-binding</keyword>
<dbReference type="NCBIfam" id="TIGR01494">
    <property type="entry name" value="ATPase_P-type"/>
    <property type="match status" value="1"/>
</dbReference>
<dbReference type="GO" id="GO:0005886">
    <property type="term" value="C:plasma membrane"/>
    <property type="evidence" value="ECO:0007669"/>
    <property type="project" value="TreeGrafter"/>
</dbReference>
<evidence type="ECO:0000256" key="1">
    <source>
        <dbReference type="ARBA" id="ARBA00004141"/>
    </source>
</evidence>
<dbReference type="PROSITE" id="PS00154">
    <property type="entry name" value="ATPASE_E1_E2"/>
    <property type="match status" value="1"/>
</dbReference>
<feature type="binding site" evidence="15">
    <location>
        <position position="56"/>
    </location>
    <ligand>
        <name>Mg(2+)</name>
        <dbReference type="ChEBI" id="CHEBI:18420"/>
    </ligand>
</feature>
<dbReference type="GO" id="GO:0140326">
    <property type="term" value="F:ATPase-coupled intramembrane lipid transporter activity"/>
    <property type="evidence" value="ECO:0007669"/>
    <property type="project" value="UniProtKB-EC"/>
</dbReference>
<evidence type="ECO:0000256" key="3">
    <source>
        <dbReference type="ARBA" id="ARBA00022553"/>
    </source>
</evidence>
<evidence type="ECO:0000256" key="7">
    <source>
        <dbReference type="ARBA" id="ARBA00022840"/>
    </source>
</evidence>
<evidence type="ECO:0000256" key="2">
    <source>
        <dbReference type="ARBA" id="ARBA00008109"/>
    </source>
</evidence>
<feature type="binding site" evidence="14">
    <location>
        <position position="371"/>
    </location>
    <ligand>
        <name>ATP</name>
        <dbReference type="ChEBI" id="CHEBI:30616"/>
    </ligand>
</feature>
<dbReference type="EC" id="7.6.2.1" evidence="16"/>
<feature type="binding site" evidence="15">
    <location>
        <position position="484"/>
    </location>
    <ligand>
        <name>Mg(2+)</name>
        <dbReference type="ChEBI" id="CHEBI:18420"/>
    </ligand>
</feature>
<comment type="subcellular location">
    <subcellularLocation>
        <location evidence="1 16">Membrane</location>
        <topology evidence="1 16">Multi-pass membrane protein</topology>
    </subcellularLocation>
</comment>